<evidence type="ECO:0000313" key="1">
    <source>
        <dbReference type="EMBL" id="VYU25100.1"/>
    </source>
</evidence>
<dbReference type="EMBL" id="CACRUA010000022">
    <property type="protein sequence ID" value="VYU25100.1"/>
    <property type="molecule type" value="Genomic_DNA"/>
</dbReference>
<accession>A0A6N3D819</accession>
<sequence>MEQWQEVYKRKIPKSQYEMLLQNGEKEGLIIKLVSPQCNVLLNFGVV</sequence>
<dbReference type="AlphaFoldDB" id="A0A6N3D819"/>
<name>A0A6N3D819_CLOSY</name>
<proteinExistence type="predicted"/>
<dbReference type="RefSeq" id="WP_243244049.1">
    <property type="nucleotide sequence ID" value="NZ_CACRUA010000022.1"/>
</dbReference>
<protein>
    <submittedName>
        <fullName evidence="1">Uncharacterized protein</fullName>
    </submittedName>
</protein>
<organism evidence="1">
    <name type="scientific">Clostridium symbiosum</name>
    <name type="common">Bacteroides symbiosus</name>
    <dbReference type="NCBI Taxonomy" id="1512"/>
    <lineage>
        <taxon>Bacteria</taxon>
        <taxon>Bacillati</taxon>
        <taxon>Bacillota</taxon>
        <taxon>Clostridia</taxon>
        <taxon>Lachnospirales</taxon>
        <taxon>Lachnospiraceae</taxon>
        <taxon>Otoolea</taxon>
    </lineage>
</organism>
<reference evidence="1" key="1">
    <citation type="submission" date="2019-11" db="EMBL/GenBank/DDBJ databases">
        <authorList>
            <person name="Feng L."/>
        </authorList>
    </citation>
    <scope>NUCLEOTIDE SEQUENCE</scope>
    <source>
        <strain evidence="1">CsymbiosumLFYP84</strain>
    </source>
</reference>
<gene>
    <name evidence="1" type="ORF">CSLFYP84_01695</name>
</gene>